<keyword evidence="5" id="KW-0735">Signal-anchor</keyword>
<reference evidence="10 11" key="1">
    <citation type="submission" date="2016-10" db="EMBL/GenBank/DDBJ databases">
        <authorList>
            <person name="de Groot N.N."/>
        </authorList>
    </citation>
    <scope>NUCLEOTIDE SEQUENCE [LARGE SCALE GENOMIC DNA]</scope>
    <source>
        <strain evidence="10 11">CGMCC 1.10836</strain>
    </source>
</reference>
<dbReference type="Gene3D" id="2.60.120.200">
    <property type="match status" value="1"/>
</dbReference>
<evidence type="ECO:0000256" key="8">
    <source>
        <dbReference type="ARBA" id="ARBA00023136"/>
    </source>
</evidence>
<evidence type="ECO:0000256" key="7">
    <source>
        <dbReference type="ARBA" id="ARBA00023034"/>
    </source>
</evidence>
<dbReference type="Pfam" id="PF00535">
    <property type="entry name" value="Glycos_transf_2"/>
    <property type="match status" value="1"/>
</dbReference>
<dbReference type="SUPFAM" id="SSF49899">
    <property type="entry name" value="Concanavalin A-like lectins/glucanases"/>
    <property type="match status" value="1"/>
</dbReference>
<evidence type="ECO:0000256" key="5">
    <source>
        <dbReference type="ARBA" id="ARBA00022968"/>
    </source>
</evidence>
<dbReference type="Gene3D" id="3.90.550.10">
    <property type="entry name" value="Spore Coat Polysaccharide Biosynthesis Protein SpsA, Chain A"/>
    <property type="match status" value="1"/>
</dbReference>
<name>A0A1H8KUN6_9RHOB</name>
<dbReference type="Gene3D" id="3.90.550.50">
    <property type="match status" value="1"/>
</dbReference>
<dbReference type="InterPro" id="IPR050834">
    <property type="entry name" value="Glycosyltransf_2"/>
</dbReference>
<dbReference type="InterPro" id="IPR001079">
    <property type="entry name" value="Galectin_CRD"/>
</dbReference>
<evidence type="ECO:0000313" key="11">
    <source>
        <dbReference type="Proteomes" id="UP000183002"/>
    </source>
</evidence>
<accession>A0A1H8KUN6</accession>
<dbReference type="EMBL" id="FOCO01000035">
    <property type="protein sequence ID" value="SEN96326.1"/>
    <property type="molecule type" value="Genomic_DNA"/>
</dbReference>
<evidence type="ECO:0000256" key="2">
    <source>
        <dbReference type="ARBA" id="ARBA00022676"/>
    </source>
</evidence>
<dbReference type="InterPro" id="IPR001173">
    <property type="entry name" value="Glyco_trans_2-like"/>
</dbReference>
<dbReference type="GO" id="GO:0016020">
    <property type="term" value="C:membrane"/>
    <property type="evidence" value="ECO:0007669"/>
    <property type="project" value="InterPro"/>
</dbReference>
<keyword evidence="8" id="KW-0472">Membrane</keyword>
<dbReference type="CDD" id="cd00761">
    <property type="entry name" value="Glyco_tranf_GTA_type"/>
    <property type="match status" value="1"/>
</dbReference>
<organism evidence="10 11">
    <name type="scientific">Pseudorhodobacter antarcticus</name>
    <dbReference type="NCBI Taxonomy" id="1077947"/>
    <lineage>
        <taxon>Bacteria</taxon>
        <taxon>Pseudomonadati</taxon>
        <taxon>Pseudomonadota</taxon>
        <taxon>Alphaproteobacteria</taxon>
        <taxon>Rhodobacterales</taxon>
        <taxon>Paracoccaceae</taxon>
        <taxon>Pseudorhodobacter</taxon>
    </lineage>
</organism>
<keyword evidence="2 10" id="KW-0328">Glycosyltransferase</keyword>
<comment type="subcellular location">
    <subcellularLocation>
        <location evidence="1">Golgi apparatus membrane</location>
        <topology evidence="1">Single-pass type II membrane protein</topology>
    </subcellularLocation>
</comment>
<dbReference type="SUPFAM" id="SSF53448">
    <property type="entry name" value="Nucleotide-diphospho-sugar transferases"/>
    <property type="match status" value="3"/>
</dbReference>
<keyword evidence="3 10" id="KW-0808">Transferase</keyword>
<dbReference type="PANTHER" id="PTHR43685">
    <property type="entry name" value="GLYCOSYLTRANSFERASE"/>
    <property type="match status" value="1"/>
</dbReference>
<dbReference type="GO" id="GO:0008378">
    <property type="term" value="F:galactosyltransferase activity"/>
    <property type="evidence" value="ECO:0007669"/>
    <property type="project" value="UniProtKB-ARBA"/>
</dbReference>
<dbReference type="STRING" id="1077947.SAMN05216227_10352"/>
<evidence type="ECO:0000256" key="6">
    <source>
        <dbReference type="ARBA" id="ARBA00022989"/>
    </source>
</evidence>
<keyword evidence="11" id="KW-1185">Reference proteome</keyword>
<evidence type="ECO:0000313" key="10">
    <source>
        <dbReference type="EMBL" id="SEN96326.1"/>
    </source>
</evidence>
<keyword evidence="4" id="KW-0812">Transmembrane</keyword>
<evidence type="ECO:0000256" key="1">
    <source>
        <dbReference type="ARBA" id="ARBA00004323"/>
    </source>
</evidence>
<proteinExistence type="predicted"/>
<gene>
    <name evidence="10" type="ORF">SAMN05216227_10352</name>
</gene>
<evidence type="ECO:0000256" key="3">
    <source>
        <dbReference type="ARBA" id="ARBA00022679"/>
    </source>
</evidence>
<dbReference type="PANTHER" id="PTHR43685:SF2">
    <property type="entry name" value="GLYCOSYLTRANSFERASE 2-LIKE DOMAIN-CONTAINING PROTEIN"/>
    <property type="match status" value="1"/>
</dbReference>
<dbReference type="Pfam" id="PF01762">
    <property type="entry name" value="Galactosyl_T"/>
    <property type="match status" value="1"/>
</dbReference>
<dbReference type="Proteomes" id="UP000183002">
    <property type="component" value="Unassembled WGS sequence"/>
</dbReference>
<sequence>MFAMTAPLPPVAPLISVIVPIYNVAGYVTGCVNSLRAQRLVDFEVILVDDGSTDGSGAEALAACAGDARFRLISQENQGLSGARNTGLDAARGGFIAFVDSDDQVMPDYLWALWTALGETGADWVACGVQSVGPDGAGPAHSAIHGASDLDLMRLPQRFAFDAWPDVIRHFPSAWNKLYRASLIDGLRFEAGTWFEDHGFFLAAANRTDHLLHLPQALYVQTRGRAGQITGSDSDRVFEQFGVLDRMRALMDAGPVARTEAAVGFAQIASRLVFERSTALRDPARRARFAQASAAYLAERGLVYTVDWDAGIGRAWAIEMAGDVVVSVVVVGPPELVAVTRRALDAGHLPGHEVIVVLDRNLGVDAASGRFVMVLDAGDCPLPWAVLDAVEAMLRDASDLGLFGMRRLFAPGHVPAQDYHNGFMDMRLLPGGTPPKGPLAMTPELALTLAPDLSAKLFSRAFLRETGLRFGAETDAVAALVAALLAGRVTYFGGPGVEVDMTTPARRVPLSGLRFLARHRAGLARVPAAVGRRLPRGWGRRLYARALAEQVYFAAAPGRFARLGFLAFAAVGAVVAGYKVARIAGLDPAVGPRLAQVLDPVSVVLEKLHLRAPAPEHAAYVVKNVVYFPLGRRGIFRFRVNFAQAPNINLNFRAALDGHVLLHISIRLDEGVVVCNDQQPSGQWRAERVLAVPLVASGAVMTVEFAPPGARVLLDGVVIFDLTPRSVKHRGGYRDFDQIRVMDAETPLQTLEVIPQMPQAALVLDPRFVLRAAGGEALLVGDSALDLLPASGFGGGAAGVMAALPGRVWQDVGGDAPLVLTLQNGGVASRLTLTRDDMAGRISALLDAVPLRDDSGLAMTVLEHLRYGGLLARVSPRAVAAAVDLARFYDLAQFLQPPEAGDAAPEVAALGAPKPQNPNDAEIDMVLARLVQSQMGVAPTPPLDVFAQIPISAAAQSDVFLALTEHFCSQDQDFARFAALAEARGMLPFSPSPWVWPISRYVPFLFVQHQFEALEPQLWTLVDAMKNDSTQDLIATAPFAWIARQTLTQAALPPRHRDMIVYAFCDFVIAGASSYWSRGHCVELIRTAAHLLTHRQILPVYLQDAIGGMCVRAYGLQPQFWALLAPHMTDLPPDVQRAAAAFGAVQATDDPQARDIGIRVLRDLGCVNIVQFARELLGPARVALPPSGLLSAQQVLSVGHAPAEAALRHMAAPNCGAAGAGLSEFVARGMPSFYQYLNKAPLLHVQAAASRAVTTLLDRTDGATPAAIADFLALCDALAHAESQFIGFGLCHALLRGLPDGAAQPLLRDWFLQRLARFDAPRQRQIAQIPALRGVDLTLAQPMGARASSPDLPTPSPLFDTIVMVFSCKPYLNSRVPALRCGWLAQLRAMGIPYVFVIGDGPAGAATLDGDVLTLDAPDTYEGLPQKTLAAIRWAHAQTGFAHMLKMDDDCFVNAPLFFGNLSYRKFDYYGRMLDRRLGQMDRVWHREKSASARGKRDLDKSLEPSIYADGGSGYALSRYAMGQAIAAADSPEGRQLIAASFMEDKMLGDLLAMRGVQVVEEDYYVSIRRRTHGAAIPVALWRNSFYPSQTAPIVQVHMDTHLGQPEAMARLDAPGLWPRKIWPSYQDVQLGYETNALELISSEASLLAARAADVAVVACMRNEMFMLPHFLAHYRKLGVTAFLIADNCSDDGTLEYLAEQPDVALFSVDTDYSKSHYGVAWQQAMIAAFRVGKWSLMADADELLVWQTTPTQSLPDLLAEADFVGADAVRVFMLDMYPQGPLETATFASGDPFGEAGFADSTPFITDMLSKGPFSDASSWTSALRHRLIPGSRRQLFVAQKLALLRYQPSLRLSAGLHYVGGATVAARELVFGHFKYNADFRRKAVAEVARGQHFNDAEEYRKYVALTSEGRSVLYAAGVSLPWAQVPFIKRLLR</sequence>
<feature type="domain" description="Galectin" evidence="9">
    <location>
        <begin position="620"/>
        <end position="754"/>
    </location>
</feature>
<dbReference type="InterPro" id="IPR002659">
    <property type="entry name" value="Glyco_trans_31"/>
</dbReference>
<dbReference type="Pfam" id="PF13704">
    <property type="entry name" value="Glyco_tranf_2_4"/>
    <property type="match status" value="1"/>
</dbReference>
<evidence type="ECO:0000259" key="9">
    <source>
        <dbReference type="PROSITE" id="PS51304"/>
    </source>
</evidence>
<dbReference type="InterPro" id="IPR029044">
    <property type="entry name" value="Nucleotide-diphossugar_trans"/>
</dbReference>
<dbReference type="GO" id="GO:0030246">
    <property type="term" value="F:carbohydrate binding"/>
    <property type="evidence" value="ECO:0007669"/>
    <property type="project" value="InterPro"/>
</dbReference>
<keyword evidence="7" id="KW-0333">Golgi apparatus</keyword>
<dbReference type="OrthoDB" id="7981249at2"/>
<protein>
    <submittedName>
        <fullName evidence="10">Galactosyltransferase</fullName>
    </submittedName>
</protein>
<keyword evidence="6" id="KW-1133">Transmembrane helix</keyword>
<evidence type="ECO:0000256" key="4">
    <source>
        <dbReference type="ARBA" id="ARBA00022692"/>
    </source>
</evidence>
<dbReference type="PROSITE" id="PS51304">
    <property type="entry name" value="GALECTIN"/>
    <property type="match status" value="1"/>
</dbReference>
<dbReference type="InterPro" id="IPR013320">
    <property type="entry name" value="ConA-like_dom_sf"/>
</dbReference>